<evidence type="ECO:0000256" key="1">
    <source>
        <dbReference type="ARBA" id="ARBA00022988"/>
    </source>
</evidence>
<dbReference type="STRING" id="1294273.roselon_02514"/>
<organism evidence="4 5">
    <name type="scientific">Roseicyclus elongatus DSM 19469</name>
    <dbReference type="NCBI Taxonomy" id="1294273"/>
    <lineage>
        <taxon>Bacteria</taxon>
        <taxon>Pseudomonadati</taxon>
        <taxon>Pseudomonadota</taxon>
        <taxon>Alphaproteobacteria</taxon>
        <taxon>Rhodobacterales</taxon>
        <taxon>Roseobacteraceae</taxon>
        <taxon>Roseicyclus</taxon>
    </lineage>
</organism>
<accession>W8SQL9</accession>
<dbReference type="InterPro" id="IPR002639">
    <property type="entry name" value="UreF"/>
</dbReference>
<comment type="similarity">
    <text evidence="3">Belongs to the UreF family.</text>
</comment>
<evidence type="ECO:0000313" key="5">
    <source>
        <dbReference type="Proteomes" id="UP000019593"/>
    </source>
</evidence>
<comment type="subunit">
    <text evidence="3">UreD, UreF and UreG form a complex that acts as a GTP-hydrolysis-dependent molecular chaperone, activating the urease apoprotein by helping to assemble the nickel containing metallocenter of UreC. The UreE protein probably delivers the nickel.</text>
</comment>
<dbReference type="HOGENOM" id="CLU_049215_2_0_5"/>
<dbReference type="Proteomes" id="UP000019593">
    <property type="component" value="Chromosome"/>
</dbReference>
<dbReference type="GO" id="GO:0016151">
    <property type="term" value="F:nickel cation binding"/>
    <property type="evidence" value="ECO:0007669"/>
    <property type="project" value="UniProtKB-UniRule"/>
</dbReference>
<dbReference type="eggNOG" id="COG0830">
    <property type="taxonomic scope" value="Bacteria"/>
</dbReference>
<dbReference type="Pfam" id="PF01730">
    <property type="entry name" value="UreF"/>
    <property type="match status" value="1"/>
</dbReference>
<protein>
    <recommendedName>
        <fullName evidence="3">Urease accessory protein UreF</fullName>
    </recommendedName>
</protein>
<name>W8SQL9_9RHOB</name>
<dbReference type="AlphaFoldDB" id="W8SQL9"/>
<dbReference type="EMBL" id="CP004372">
    <property type="protein sequence ID" value="AHM04835.1"/>
    <property type="molecule type" value="Genomic_DNA"/>
</dbReference>
<keyword evidence="1 3" id="KW-0996">Nickel insertion</keyword>
<proteinExistence type="inferred from homology"/>
<dbReference type="PIRSF" id="PIRSF009467">
    <property type="entry name" value="Ureas_acces_UreF"/>
    <property type="match status" value="1"/>
</dbReference>
<dbReference type="HAMAP" id="MF_01385">
    <property type="entry name" value="UreF"/>
    <property type="match status" value="1"/>
</dbReference>
<dbReference type="PANTHER" id="PTHR33620">
    <property type="entry name" value="UREASE ACCESSORY PROTEIN F"/>
    <property type="match status" value="1"/>
</dbReference>
<reference evidence="4 5" key="1">
    <citation type="submission" date="2013-03" db="EMBL/GenBank/DDBJ databases">
        <authorList>
            <person name="Fiebig A."/>
            <person name="Goeker M."/>
            <person name="Klenk H.-P.P."/>
        </authorList>
    </citation>
    <scope>NUCLEOTIDE SEQUENCE [LARGE SCALE GENOMIC DNA]</scope>
    <source>
        <strain evidence="5">DSM 19469</strain>
    </source>
</reference>
<comment type="function">
    <text evidence="3">Required for maturation of urease via the functional incorporation of the urease nickel metallocenter.</text>
</comment>
<evidence type="ECO:0000256" key="2">
    <source>
        <dbReference type="ARBA" id="ARBA00023186"/>
    </source>
</evidence>
<evidence type="ECO:0000256" key="3">
    <source>
        <dbReference type="HAMAP-Rule" id="MF_01385"/>
    </source>
</evidence>
<keyword evidence="3" id="KW-0963">Cytoplasm</keyword>
<gene>
    <name evidence="3" type="primary">ureF</name>
    <name evidence="4" type="ORF">roselon_02514</name>
</gene>
<dbReference type="InterPro" id="IPR038277">
    <property type="entry name" value="UreF_sf"/>
</dbReference>
<dbReference type="GO" id="GO:0005737">
    <property type="term" value="C:cytoplasm"/>
    <property type="evidence" value="ECO:0007669"/>
    <property type="project" value="UniProtKB-SubCell"/>
</dbReference>
<evidence type="ECO:0000313" key="4">
    <source>
        <dbReference type="EMBL" id="AHM04835.1"/>
    </source>
</evidence>
<dbReference type="Gene3D" id="1.10.4190.10">
    <property type="entry name" value="Urease accessory protein UreF"/>
    <property type="match status" value="1"/>
</dbReference>
<keyword evidence="2 3" id="KW-0143">Chaperone</keyword>
<sequence length="215" mass="22906">MMSDDLLHLTQWLSPAFPVSAYAYSHGLEADIAAGRVHDARTATEWIATVLEAGAGRNDALILLGVLAGRDADAMADLARAMAGSAERWEETRAMGAAFAETVAGLGRGDGVARPYPVAVGLAARGLDLPRKSVLSLFLQGFAANLVSVAVRFVPLGQAVGQQMLAEFQPRIMQLADRLCACDPDRIEDHLGAACFGADLAAMEHEDQEVRIYRT</sequence>
<keyword evidence="5" id="KW-1185">Reference proteome</keyword>
<dbReference type="PANTHER" id="PTHR33620:SF1">
    <property type="entry name" value="UREASE ACCESSORY PROTEIN F"/>
    <property type="match status" value="1"/>
</dbReference>
<comment type="subcellular location">
    <subcellularLocation>
        <location evidence="3">Cytoplasm</location>
    </subcellularLocation>
</comment>
<dbReference type="KEGG" id="red:roselon_02514"/>